<protein>
    <submittedName>
        <fullName evidence="1">Uncharacterized protein</fullName>
    </submittedName>
</protein>
<organism evidence="1 2">
    <name type="scientific">Pisolithus tinctorius Marx 270</name>
    <dbReference type="NCBI Taxonomy" id="870435"/>
    <lineage>
        <taxon>Eukaryota</taxon>
        <taxon>Fungi</taxon>
        <taxon>Dikarya</taxon>
        <taxon>Basidiomycota</taxon>
        <taxon>Agaricomycotina</taxon>
        <taxon>Agaricomycetes</taxon>
        <taxon>Agaricomycetidae</taxon>
        <taxon>Boletales</taxon>
        <taxon>Sclerodermatineae</taxon>
        <taxon>Pisolithaceae</taxon>
        <taxon>Pisolithus</taxon>
    </lineage>
</organism>
<reference evidence="1 2" key="1">
    <citation type="submission" date="2014-04" db="EMBL/GenBank/DDBJ databases">
        <authorList>
            <consortium name="DOE Joint Genome Institute"/>
            <person name="Kuo A."/>
            <person name="Kohler A."/>
            <person name="Costa M.D."/>
            <person name="Nagy L.G."/>
            <person name="Floudas D."/>
            <person name="Copeland A."/>
            <person name="Barry K.W."/>
            <person name="Cichocki N."/>
            <person name="Veneault-Fourrey C."/>
            <person name="LaButti K."/>
            <person name="Lindquist E.A."/>
            <person name="Lipzen A."/>
            <person name="Lundell T."/>
            <person name="Morin E."/>
            <person name="Murat C."/>
            <person name="Sun H."/>
            <person name="Tunlid A."/>
            <person name="Henrissat B."/>
            <person name="Grigoriev I.V."/>
            <person name="Hibbett D.S."/>
            <person name="Martin F."/>
            <person name="Nordberg H.P."/>
            <person name="Cantor M.N."/>
            <person name="Hua S.X."/>
        </authorList>
    </citation>
    <scope>NUCLEOTIDE SEQUENCE [LARGE SCALE GENOMIC DNA]</scope>
    <source>
        <strain evidence="1 2">Marx 270</strain>
    </source>
</reference>
<dbReference type="AlphaFoldDB" id="A0A0C3PUS0"/>
<dbReference type="InParanoid" id="A0A0C3PUS0"/>
<proteinExistence type="predicted"/>
<dbReference type="HOGENOM" id="CLU_2905113_0_0_1"/>
<evidence type="ECO:0000313" key="2">
    <source>
        <dbReference type="Proteomes" id="UP000054217"/>
    </source>
</evidence>
<gene>
    <name evidence="1" type="ORF">M404DRAFT_993566</name>
</gene>
<dbReference type="Proteomes" id="UP000054217">
    <property type="component" value="Unassembled WGS sequence"/>
</dbReference>
<keyword evidence="2" id="KW-1185">Reference proteome</keyword>
<evidence type="ECO:0000313" key="1">
    <source>
        <dbReference type="EMBL" id="KIO12579.1"/>
    </source>
</evidence>
<dbReference type="EMBL" id="KN831947">
    <property type="protein sequence ID" value="KIO12579.1"/>
    <property type="molecule type" value="Genomic_DNA"/>
</dbReference>
<accession>A0A0C3PUS0</accession>
<sequence length="62" mass="7421">MSYLPVWAFVKNHENRVTSWITVEVVRLEDPRPRTGTEARLRRFPFPVLRYQPPIIPIMTIE</sequence>
<name>A0A0C3PUS0_PISTI</name>
<reference evidence="2" key="2">
    <citation type="submission" date="2015-01" db="EMBL/GenBank/DDBJ databases">
        <title>Evolutionary Origins and Diversification of the Mycorrhizal Mutualists.</title>
        <authorList>
            <consortium name="DOE Joint Genome Institute"/>
            <consortium name="Mycorrhizal Genomics Consortium"/>
            <person name="Kohler A."/>
            <person name="Kuo A."/>
            <person name="Nagy L.G."/>
            <person name="Floudas D."/>
            <person name="Copeland A."/>
            <person name="Barry K.W."/>
            <person name="Cichocki N."/>
            <person name="Veneault-Fourrey C."/>
            <person name="LaButti K."/>
            <person name="Lindquist E.A."/>
            <person name="Lipzen A."/>
            <person name="Lundell T."/>
            <person name="Morin E."/>
            <person name="Murat C."/>
            <person name="Riley R."/>
            <person name="Ohm R."/>
            <person name="Sun H."/>
            <person name="Tunlid A."/>
            <person name="Henrissat B."/>
            <person name="Grigoriev I.V."/>
            <person name="Hibbett D.S."/>
            <person name="Martin F."/>
        </authorList>
    </citation>
    <scope>NUCLEOTIDE SEQUENCE [LARGE SCALE GENOMIC DNA]</scope>
    <source>
        <strain evidence="2">Marx 270</strain>
    </source>
</reference>